<reference evidence="3" key="1">
    <citation type="journal article" date="2013" name="Nature">
        <title>Draft genome of the wheat A-genome progenitor Triticum urartu.</title>
        <authorList>
            <person name="Ling H.Q."/>
            <person name="Zhao S."/>
            <person name="Liu D."/>
            <person name="Wang J."/>
            <person name="Sun H."/>
            <person name="Zhang C."/>
            <person name="Fan H."/>
            <person name="Li D."/>
            <person name="Dong L."/>
            <person name="Tao Y."/>
            <person name="Gao C."/>
            <person name="Wu H."/>
            <person name="Li Y."/>
            <person name="Cui Y."/>
            <person name="Guo X."/>
            <person name="Zheng S."/>
            <person name="Wang B."/>
            <person name="Yu K."/>
            <person name="Liang Q."/>
            <person name="Yang W."/>
            <person name="Lou X."/>
            <person name="Chen J."/>
            <person name="Feng M."/>
            <person name="Jian J."/>
            <person name="Zhang X."/>
            <person name="Luo G."/>
            <person name="Jiang Y."/>
            <person name="Liu J."/>
            <person name="Wang Z."/>
            <person name="Sha Y."/>
            <person name="Zhang B."/>
            <person name="Wu H."/>
            <person name="Tang D."/>
            <person name="Shen Q."/>
            <person name="Xue P."/>
            <person name="Zou S."/>
            <person name="Wang X."/>
            <person name="Liu X."/>
            <person name="Wang F."/>
            <person name="Yang Y."/>
            <person name="An X."/>
            <person name="Dong Z."/>
            <person name="Zhang K."/>
            <person name="Zhang X."/>
            <person name="Luo M.C."/>
            <person name="Dvorak J."/>
            <person name="Tong Y."/>
            <person name="Wang J."/>
            <person name="Yang H."/>
            <person name="Li Z."/>
            <person name="Wang D."/>
            <person name="Zhang A."/>
            <person name="Wang J."/>
        </authorList>
    </citation>
    <scope>NUCLEOTIDE SEQUENCE</scope>
    <source>
        <strain evidence="3">cv. G1812</strain>
    </source>
</reference>
<organism evidence="2 3">
    <name type="scientific">Triticum urartu</name>
    <name type="common">Red wild einkorn</name>
    <name type="synonym">Crithodium urartu</name>
    <dbReference type="NCBI Taxonomy" id="4572"/>
    <lineage>
        <taxon>Eukaryota</taxon>
        <taxon>Viridiplantae</taxon>
        <taxon>Streptophyta</taxon>
        <taxon>Embryophyta</taxon>
        <taxon>Tracheophyta</taxon>
        <taxon>Spermatophyta</taxon>
        <taxon>Magnoliopsida</taxon>
        <taxon>Liliopsida</taxon>
        <taxon>Poales</taxon>
        <taxon>Poaceae</taxon>
        <taxon>BOP clade</taxon>
        <taxon>Pooideae</taxon>
        <taxon>Triticodae</taxon>
        <taxon>Triticeae</taxon>
        <taxon>Triticinae</taxon>
        <taxon>Triticum</taxon>
    </lineage>
</organism>
<feature type="region of interest" description="Disordered" evidence="1">
    <location>
        <begin position="42"/>
        <end position="69"/>
    </location>
</feature>
<evidence type="ECO:0000313" key="3">
    <source>
        <dbReference type="Proteomes" id="UP000015106"/>
    </source>
</evidence>
<protein>
    <submittedName>
        <fullName evidence="2">Uncharacterized protein</fullName>
    </submittedName>
</protein>
<keyword evidence="3" id="KW-1185">Reference proteome</keyword>
<dbReference type="EnsemblPlants" id="TuG1812G0600001032.01.T01">
    <property type="protein sequence ID" value="TuG1812G0600001032.01.T01.cds339752"/>
    <property type="gene ID" value="TuG1812G0600001032.01"/>
</dbReference>
<sequence length="69" mass="8040">MRAPPHLSHRRSHQPVAPTLIPDHALEMRRQWWRRVRLLQLDDGGRRPQPPGADQSAFLVRSRAAHVPR</sequence>
<dbReference type="AlphaFoldDB" id="A0A8R7QKN5"/>
<dbReference type="Gramene" id="TuG1812G0600001032.01.T01">
    <property type="protein sequence ID" value="TuG1812G0600001032.01.T01.cds339752"/>
    <property type="gene ID" value="TuG1812G0600001032.01"/>
</dbReference>
<reference evidence="2" key="3">
    <citation type="submission" date="2022-06" db="UniProtKB">
        <authorList>
            <consortium name="EnsemblPlants"/>
        </authorList>
    </citation>
    <scope>IDENTIFICATION</scope>
</reference>
<accession>A0A8R7QKN5</accession>
<evidence type="ECO:0000313" key="2">
    <source>
        <dbReference type="EnsemblPlants" id="TuG1812G0600001032.01.T01.cds339752"/>
    </source>
</evidence>
<evidence type="ECO:0000256" key="1">
    <source>
        <dbReference type="SAM" id="MobiDB-lite"/>
    </source>
</evidence>
<name>A0A8R7QKN5_TRIUA</name>
<reference evidence="2" key="2">
    <citation type="submission" date="2018-03" db="EMBL/GenBank/DDBJ databases">
        <title>The Triticum urartu genome reveals the dynamic nature of wheat genome evolution.</title>
        <authorList>
            <person name="Ling H."/>
            <person name="Ma B."/>
            <person name="Shi X."/>
            <person name="Liu H."/>
            <person name="Dong L."/>
            <person name="Sun H."/>
            <person name="Cao Y."/>
            <person name="Gao Q."/>
            <person name="Zheng S."/>
            <person name="Li Y."/>
            <person name="Yu Y."/>
            <person name="Du H."/>
            <person name="Qi M."/>
            <person name="Li Y."/>
            <person name="Yu H."/>
            <person name="Cui Y."/>
            <person name="Wang N."/>
            <person name="Chen C."/>
            <person name="Wu H."/>
            <person name="Zhao Y."/>
            <person name="Zhang J."/>
            <person name="Li Y."/>
            <person name="Zhou W."/>
            <person name="Zhang B."/>
            <person name="Hu W."/>
            <person name="Eijk M."/>
            <person name="Tang J."/>
            <person name="Witsenboer H."/>
            <person name="Zhao S."/>
            <person name="Li Z."/>
            <person name="Zhang A."/>
            <person name="Wang D."/>
            <person name="Liang C."/>
        </authorList>
    </citation>
    <scope>NUCLEOTIDE SEQUENCE [LARGE SCALE GENOMIC DNA]</scope>
    <source>
        <strain evidence="2">cv. G1812</strain>
    </source>
</reference>
<feature type="region of interest" description="Disordered" evidence="1">
    <location>
        <begin position="1"/>
        <end position="20"/>
    </location>
</feature>
<dbReference type="Proteomes" id="UP000015106">
    <property type="component" value="Chromosome 6"/>
</dbReference>
<proteinExistence type="predicted"/>